<evidence type="ECO:0000256" key="3">
    <source>
        <dbReference type="ARBA" id="ARBA00022448"/>
    </source>
</evidence>
<evidence type="ECO:0000256" key="6">
    <source>
        <dbReference type="ARBA" id="ARBA00022982"/>
    </source>
</evidence>
<dbReference type="NCBIfam" id="NF006736">
    <property type="entry name" value="PRK09267.1-2"/>
    <property type="match status" value="1"/>
</dbReference>
<keyword evidence="3 8" id="KW-0813">Transport</keyword>
<dbReference type="RefSeq" id="WP_152307942.1">
    <property type="nucleotide sequence ID" value="NZ_CP043617.1"/>
</dbReference>
<dbReference type="PROSITE" id="PS00201">
    <property type="entry name" value="FLAVODOXIN"/>
    <property type="match status" value="1"/>
</dbReference>
<dbReference type="SUPFAM" id="SSF52218">
    <property type="entry name" value="Flavoproteins"/>
    <property type="match status" value="1"/>
</dbReference>
<organism evidence="10 11">
    <name type="scientific">Sulfurimonas lithotrophica</name>
    <dbReference type="NCBI Taxonomy" id="2590022"/>
    <lineage>
        <taxon>Bacteria</taxon>
        <taxon>Pseudomonadati</taxon>
        <taxon>Campylobacterota</taxon>
        <taxon>Epsilonproteobacteria</taxon>
        <taxon>Campylobacterales</taxon>
        <taxon>Sulfurimonadaceae</taxon>
        <taxon>Sulfurimonas</taxon>
    </lineage>
</organism>
<name>A0A5P8P2U6_9BACT</name>
<evidence type="ECO:0000256" key="8">
    <source>
        <dbReference type="PIRNR" id="PIRNR038996"/>
    </source>
</evidence>
<comment type="similarity">
    <text evidence="2 8">Belongs to the flavodoxin family.</text>
</comment>
<comment type="cofactor">
    <cofactor evidence="1 8">
        <name>FMN</name>
        <dbReference type="ChEBI" id="CHEBI:58210"/>
    </cofactor>
</comment>
<accession>A0A5P8P2U6</accession>
<proteinExistence type="inferred from homology"/>
<evidence type="ECO:0000256" key="1">
    <source>
        <dbReference type="ARBA" id="ARBA00001917"/>
    </source>
</evidence>
<keyword evidence="11" id="KW-1185">Reference proteome</keyword>
<dbReference type="PROSITE" id="PS50902">
    <property type="entry name" value="FLAVODOXIN_LIKE"/>
    <property type="match status" value="1"/>
</dbReference>
<dbReference type="GO" id="GO:0009055">
    <property type="term" value="F:electron transfer activity"/>
    <property type="evidence" value="ECO:0007669"/>
    <property type="project" value="UniProtKB-UniRule"/>
</dbReference>
<dbReference type="Gene3D" id="3.40.50.360">
    <property type="match status" value="1"/>
</dbReference>
<evidence type="ECO:0000313" key="10">
    <source>
        <dbReference type="EMBL" id="QFR49994.1"/>
    </source>
</evidence>
<dbReference type="InterPro" id="IPR001226">
    <property type="entry name" value="Flavodoxin_CS"/>
</dbReference>
<keyword evidence="4 8" id="KW-0285">Flavoprotein</keyword>
<dbReference type="InterPro" id="IPR001094">
    <property type="entry name" value="Flavdoxin-like"/>
</dbReference>
<evidence type="ECO:0000256" key="5">
    <source>
        <dbReference type="ARBA" id="ARBA00022643"/>
    </source>
</evidence>
<evidence type="ECO:0000256" key="7">
    <source>
        <dbReference type="ARBA" id="ARBA00023231"/>
    </source>
</evidence>
<keyword evidence="6 8" id="KW-0249">Electron transport</keyword>
<dbReference type="GO" id="GO:0010181">
    <property type="term" value="F:FMN binding"/>
    <property type="evidence" value="ECO:0007669"/>
    <property type="project" value="UniProtKB-UniRule"/>
</dbReference>
<dbReference type="PANTHER" id="PTHR42809:SF1">
    <property type="entry name" value="FLAVODOXIN 1"/>
    <property type="match status" value="1"/>
</dbReference>
<dbReference type="OrthoDB" id="359268at2"/>
<dbReference type="NCBIfam" id="NF006739">
    <property type="entry name" value="PRK09267.1-5"/>
    <property type="match status" value="1"/>
</dbReference>
<dbReference type="EMBL" id="CP043617">
    <property type="protein sequence ID" value="QFR49994.1"/>
    <property type="molecule type" value="Genomic_DNA"/>
</dbReference>
<dbReference type="PRINTS" id="PR00369">
    <property type="entry name" value="FLAVODOXIN"/>
</dbReference>
<comment type="function">
    <text evidence="8">Low-potential electron donor to a number of redox enzymes.</text>
</comment>
<keyword evidence="7" id="KW-0535">Nitrogen fixation</keyword>
<keyword evidence="5 8" id="KW-0288">FMN</keyword>
<dbReference type="Pfam" id="PF00258">
    <property type="entry name" value="Flavodoxin_1"/>
    <property type="match status" value="1"/>
</dbReference>
<sequence length="169" mass="19052">MQKIGLFYASSTGNTEDAAKEIKDKFQGVEISLHNIADTTDNEMQNYTHLILGVSTWGEGDLQDDWEEYIDNLNSENLNNKTVALFGLGDQEEYCDNYLDAMGTIYDKVVDSGATVVGSWPSDEYEHDDSKAIRDGEFVGLALDADNQDDMTTERIEAWIELIKPYFIK</sequence>
<dbReference type="AlphaFoldDB" id="A0A5P8P2U6"/>
<dbReference type="NCBIfam" id="TIGR01752">
    <property type="entry name" value="flav_long"/>
    <property type="match status" value="1"/>
</dbReference>
<reference evidence="10 11" key="1">
    <citation type="submission" date="2019-09" db="EMBL/GenBank/DDBJ databases">
        <title>Sulfurimonas gotlandica sp. nov., a chemoautotrophic and psychrotolerant epsilonproteobacterium isolated from a pelagic redoxcline, and an emended description of the genus Sulfurimonas.</title>
        <authorList>
            <person name="Wang S."/>
            <person name="Jiang L."/>
            <person name="Shao S."/>
        </authorList>
    </citation>
    <scope>NUCLEOTIDE SEQUENCE [LARGE SCALE GENOMIC DNA]</scope>
    <source>
        <strain evidence="10 11">GYSZ_1</strain>
    </source>
</reference>
<dbReference type="Proteomes" id="UP000326944">
    <property type="component" value="Chromosome"/>
</dbReference>
<evidence type="ECO:0000259" key="9">
    <source>
        <dbReference type="PROSITE" id="PS50902"/>
    </source>
</evidence>
<evidence type="ECO:0000256" key="2">
    <source>
        <dbReference type="ARBA" id="ARBA00005267"/>
    </source>
</evidence>
<dbReference type="PANTHER" id="PTHR42809">
    <property type="entry name" value="FLAVODOXIN 2"/>
    <property type="match status" value="1"/>
</dbReference>
<evidence type="ECO:0000256" key="4">
    <source>
        <dbReference type="ARBA" id="ARBA00022630"/>
    </source>
</evidence>
<dbReference type="NCBIfam" id="NF006738">
    <property type="entry name" value="PRK09267.1-4"/>
    <property type="match status" value="1"/>
</dbReference>
<evidence type="ECO:0000313" key="11">
    <source>
        <dbReference type="Proteomes" id="UP000326944"/>
    </source>
</evidence>
<dbReference type="InterPro" id="IPR050619">
    <property type="entry name" value="Flavodoxin"/>
</dbReference>
<dbReference type="InterPro" id="IPR008254">
    <property type="entry name" value="Flavodoxin/NO_synth"/>
</dbReference>
<dbReference type="KEGG" id="sulg:FJR48_09760"/>
<gene>
    <name evidence="10" type="ORF">FJR48_09760</name>
</gene>
<dbReference type="InterPro" id="IPR029039">
    <property type="entry name" value="Flavoprotein-like_sf"/>
</dbReference>
<feature type="domain" description="Flavodoxin-like" evidence="9">
    <location>
        <begin position="4"/>
        <end position="164"/>
    </location>
</feature>
<dbReference type="PIRSF" id="PIRSF038996">
    <property type="entry name" value="FldA"/>
    <property type="match status" value="1"/>
</dbReference>
<dbReference type="InterPro" id="IPR010086">
    <property type="entry name" value="Flavodoxin_lc"/>
</dbReference>
<protein>
    <recommendedName>
        <fullName evidence="8">Flavodoxin</fullName>
    </recommendedName>
</protein>